<name>A0A1G7FPD9_9BACT</name>
<dbReference type="EMBL" id="LT629690">
    <property type="protein sequence ID" value="SDE77678.1"/>
    <property type="molecule type" value="Genomic_DNA"/>
</dbReference>
<gene>
    <name evidence="2" type="ORF">SAMN05444167_0410</name>
</gene>
<keyword evidence="3" id="KW-1185">Reference proteome</keyword>
<dbReference type="Proteomes" id="UP000182427">
    <property type="component" value="Chromosome I"/>
</dbReference>
<keyword evidence="1" id="KW-0472">Membrane</keyword>
<keyword evidence="1" id="KW-0812">Transmembrane</keyword>
<dbReference type="RefSeq" id="WP_083343678.1">
    <property type="nucleotide sequence ID" value="NZ_LT629690.1"/>
</dbReference>
<organism evidence="2 3">
    <name type="scientific">Terriglobus roseus</name>
    <dbReference type="NCBI Taxonomy" id="392734"/>
    <lineage>
        <taxon>Bacteria</taxon>
        <taxon>Pseudomonadati</taxon>
        <taxon>Acidobacteriota</taxon>
        <taxon>Terriglobia</taxon>
        <taxon>Terriglobales</taxon>
        <taxon>Acidobacteriaceae</taxon>
        <taxon>Terriglobus</taxon>
    </lineage>
</organism>
<sequence length="214" mass="23211">MNTFVRVLRSRLIHAAPTITAVSLMTGNIGLLVRRGLHPNLETAVGFLWIASDYALRQKTRHPIAAPRLNAAGVILGSLLLSVTGFHANYVDWNRVRTPLGYIPAATIVGFQNELRRLGQHLSTSRSSITKCIGTILRHPYALSALMSAYGVTELMKSALHANDHGLIAISAAYGVGTLFLSLLDYGTSRVEPDHASAKLNQIEEPRFTTSAKG</sequence>
<evidence type="ECO:0000313" key="2">
    <source>
        <dbReference type="EMBL" id="SDE77678.1"/>
    </source>
</evidence>
<dbReference type="OrthoDB" id="116279at2"/>
<keyword evidence="1" id="KW-1133">Transmembrane helix</keyword>
<evidence type="ECO:0000256" key="1">
    <source>
        <dbReference type="SAM" id="Phobius"/>
    </source>
</evidence>
<protein>
    <submittedName>
        <fullName evidence="2">Uncharacterized protein</fullName>
    </submittedName>
</protein>
<feature type="transmembrane region" description="Helical" evidence="1">
    <location>
        <begin position="68"/>
        <end position="90"/>
    </location>
</feature>
<feature type="transmembrane region" description="Helical" evidence="1">
    <location>
        <begin position="165"/>
        <end position="184"/>
    </location>
</feature>
<accession>A0A1G7FPD9</accession>
<proteinExistence type="predicted"/>
<dbReference type="AlphaFoldDB" id="A0A1G7FPD9"/>
<evidence type="ECO:0000313" key="3">
    <source>
        <dbReference type="Proteomes" id="UP000182427"/>
    </source>
</evidence>
<reference evidence="3" key="1">
    <citation type="submission" date="2016-10" db="EMBL/GenBank/DDBJ databases">
        <authorList>
            <person name="Varghese N."/>
            <person name="Submissions S."/>
        </authorList>
    </citation>
    <scope>NUCLEOTIDE SEQUENCE [LARGE SCALE GENOMIC DNA]</scope>
    <source>
        <strain evidence="3">GAS232</strain>
    </source>
</reference>
<feature type="transmembrane region" description="Helical" evidence="1">
    <location>
        <begin position="12"/>
        <end position="33"/>
    </location>
</feature>